<geneLocation type="mitochondrion" evidence="2"/>
<keyword evidence="1" id="KW-0812">Transmembrane</keyword>
<organism evidence="2">
    <name type="scientific">Physunio superbus</name>
    <dbReference type="NCBI Taxonomy" id="2494254"/>
    <lineage>
        <taxon>Eukaryota</taxon>
        <taxon>Metazoa</taxon>
        <taxon>Spiralia</taxon>
        <taxon>Lophotrochozoa</taxon>
        <taxon>Mollusca</taxon>
        <taxon>Bivalvia</taxon>
        <taxon>Autobranchia</taxon>
        <taxon>Heteroconchia</taxon>
        <taxon>Palaeoheterodonta</taxon>
        <taxon>Unionida</taxon>
        <taxon>Unionoidea</taxon>
        <taxon>Unionidae</taxon>
        <taxon>Gonideinae</taxon>
        <taxon>Physunio</taxon>
    </lineage>
</organism>
<dbReference type="GeneID" id="69227699"/>
<evidence type="ECO:0000256" key="1">
    <source>
        <dbReference type="SAM" id="Phobius"/>
    </source>
</evidence>
<keyword evidence="1" id="KW-0472">Membrane</keyword>
<reference evidence="2" key="1">
    <citation type="journal article" date="2020" name="Zool. J. Linn. Soc.">
        <title>Mitogenomic phylogeny and fossil-calibrated mutation rates for all F- and M-type mtDNA genes of the largest freshwater mussel family, the Unionidae (Bivalvia).</title>
        <authorList>
            <person name="Zieritz A."/>
            <person name="Froufe E."/>
            <person name="Bolotov I."/>
            <person name="Goncalves D.V."/>
            <person name="Aldridge D.C."/>
            <person name="Bogan A.E."/>
            <person name="Gan H.M."/>
            <person name="Gomes-Dos-Santos A."/>
            <person name="Sousa R."/>
            <person name="Teixeira A."/>
            <person name="Varandas S."/>
            <person name="Zanatta D."/>
            <person name="Lopes-Lima M."/>
        </authorList>
    </citation>
    <scope>NUCLEOTIDE SEQUENCE</scope>
    <source>
        <strain evidence="2">PhySup_F</strain>
    </source>
</reference>
<protein>
    <submittedName>
        <fullName evidence="2">ATP synthase F0 subunit 8</fullName>
    </submittedName>
</protein>
<keyword evidence="2" id="KW-0496">Mitochondrion</keyword>
<evidence type="ECO:0000313" key="2">
    <source>
        <dbReference type="EMBL" id="QTA71662.1"/>
    </source>
</evidence>
<proteinExistence type="predicted"/>
<keyword evidence="1" id="KW-1133">Transmembrane helix</keyword>
<accession>A0A8A3WMR9</accession>
<sequence length="65" mass="7546">MPQLSPMSWEIVFMIVFVCWIFLSMKLWWSVCGDYSVLSGSVSKLKGDKINIFWWGVGKKVVKTK</sequence>
<dbReference type="EMBL" id="MW242814">
    <property type="protein sequence ID" value="QTA71662.1"/>
    <property type="molecule type" value="Genomic_DNA"/>
</dbReference>
<name>A0A8A3WMR9_9BIVA</name>
<feature type="transmembrane region" description="Helical" evidence="1">
    <location>
        <begin position="12"/>
        <end position="29"/>
    </location>
</feature>
<dbReference type="RefSeq" id="YP_010233979.1">
    <property type="nucleotide sequence ID" value="NC_059763.1"/>
</dbReference>
<dbReference type="AlphaFoldDB" id="A0A8A3WMR9"/>
<gene>
    <name evidence="2" type="primary">atp8</name>
</gene>